<dbReference type="AlphaFoldDB" id="A0A1I0QZD3"/>
<sequence length="60" mass="7208">MTHTIPQDPIMLLSFTNTQLRDHFNNLTEFCKAYMIDETHIIQKLQLVDYTYNENTNQFI</sequence>
<protein>
    <recommendedName>
        <fullName evidence="3">DUF4250 domain-containing protein</fullName>
    </recommendedName>
</protein>
<dbReference type="RefSeq" id="WP_092454833.1">
    <property type="nucleotide sequence ID" value="NZ_FOJI01000010.1"/>
</dbReference>
<dbReference type="Pfam" id="PF14056">
    <property type="entry name" value="DUF4250"/>
    <property type="match status" value="1"/>
</dbReference>
<organism evidence="1 2">
    <name type="scientific">[Clostridium] fimetarium</name>
    <dbReference type="NCBI Taxonomy" id="99656"/>
    <lineage>
        <taxon>Bacteria</taxon>
        <taxon>Bacillati</taxon>
        <taxon>Bacillota</taxon>
        <taxon>Clostridia</taxon>
        <taxon>Lachnospirales</taxon>
        <taxon>Lachnospiraceae</taxon>
    </lineage>
</organism>
<evidence type="ECO:0008006" key="3">
    <source>
        <dbReference type="Google" id="ProtNLM"/>
    </source>
</evidence>
<dbReference type="STRING" id="99656.SAMN05421659_11095"/>
<dbReference type="EMBL" id="FOJI01000010">
    <property type="protein sequence ID" value="SEW33328.1"/>
    <property type="molecule type" value="Genomic_DNA"/>
</dbReference>
<evidence type="ECO:0000313" key="1">
    <source>
        <dbReference type="EMBL" id="SEW33328.1"/>
    </source>
</evidence>
<accession>A0A1I0QZD3</accession>
<name>A0A1I0QZD3_9FIRM</name>
<gene>
    <name evidence="1" type="ORF">SAMN05421659_11095</name>
</gene>
<reference evidence="1 2" key="1">
    <citation type="submission" date="2016-10" db="EMBL/GenBank/DDBJ databases">
        <authorList>
            <person name="de Groot N.N."/>
        </authorList>
    </citation>
    <scope>NUCLEOTIDE SEQUENCE [LARGE SCALE GENOMIC DNA]</scope>
    <source>
        <strain evidence="1 2">DSM 9179</strain>
    </source>
</reference>
<dbReference type="OrthoDB" id="6636823at2"/>
<evidence type="ECO:0000313" key="2">
    <source>
        <dbReference type="Proteomes" id="UP000199701"/>
    </source>
</evidence>
<keyword evidence="2" id="KW-1185">Reference proteome</keyword>
<dbReference type="InterPro" id="IPR025346">
    <property type="entry name" value="DUF4250"/>
</dbReference>
<proteinExistence type="predicted"/>
<dbReference type="Proteomes" id="UP000199701">
    <property type="component" value="Unassembled WGS sequence"/>
</dbReference>